<dbReference type="SUPFAM" id="SSF56762">
    <property type="entry name" value="HydB/Nqo4-like"/>
    <property type="match status" value="1"/>
</dbReference>
<dbReference type="PROSITE" id="PS00508">
    <property type="entry name" value="NI_HGENASE_L_2"/>
    <property type="match status" value="1"/>
</dbReference>
<dbReference type="GO" id="GO:0016151">
    <property type="term" value="F:nickel cation binding"/>
    <property type="evidence" value="ECO:0007669"/>
    <property type="project" value="InterPro"/>
</dbReference>
<keyword evidence="6" id="KW-0408">Iron</keyword>
<protein>
    <submittedName>
        <fullName evidence="7">Ni/Fe hydrogenase subunit alpha</fullName>
    </submittedName>
</protein>
<comment type="caution">
    <text evidence="7">The sequence shown here is derived from an EMBL/GenBank/DDBJ whole genome shotgun (WGS) entry which is preliminary data.</text>
</comment>
<dbReference type="RefSeq" id="WP_140693701.1">
    <property type="nucleotide sequence ID" value="NZ_RCZG01000007.1"/>
</dbReference>
<dbReference type="OrthoDB" id="9761717at2"/>
<evidence type="ECO:0000256" key="5">
    <source>
        <dbReference type="ARBA" id="ARBA00023002"/>
    </source>
</evidence>
<dbReference type="Proteomes" id="UP000320095">
    <property type="component" value="Unassembled WGS sequence"/>
</dbReference>
<dbReference type="EMBL" id="RCZG01000007">
    <property type="protein sequence ID" value="TPG32691.1"/>
    <property type="molecule type" value="Genomic_DNA"/>
</dbReference>
<feature type="binding site" evidence="6">
    <location>
        <position position="65"/>
    </location>
    <ligand>
        <name>Ni(2+)</name>
        <dbReference type="ChEBI" id="CHEBI:49786"/>
    </ligand>
</feature>
<keyword evidence="8" id="KW-1185">Reference proteome</keyword>
<keyword evidence="4 6" id="KW-0479">Metal-binding</keyword>
<feature type="binding site" evidence="6">
    <location>
        <position position="461"/>
    </location>
    <ligand>
        <name>Fe cation</name>
        <dbReference type="ChEBI" id="CHEBI:24875"/>
    </ligand>
</feature>
<dbReference type="PANTHER" id="PTHR43600">
    <property type="entry name" value="COENZYME F420 HYDROGENASE, SUBUNIT ALPHA"/>
    <property type="match status" value="1"/>
</dbReference>
<comment type="cofactor">
    <cofactor evidence="6">
        <name>Fe cation</name>
        <dbReference type="ChEBI" id="CHEBI:24875"/>
    </cofactor>
</comment>
<keyword evidence="3 6" id="KW-0533">Nickel</keyword>
<evidence type="ECO:0000256" key="1">
    <source>
        <dbReference type="ARBA" id="ARBA00001967"/>
    </source>
</evidence>
<keyword evidence="5" id="KW-0560">Oxidoreductase</keyword>
<dbReference type="Pfam" id="PF00374">
    <property type="entry name" value="NiFeSe_Hases"/>
    <property type="match status" value="2"/>
</dbReference>
<dbReference type="GO" id="GO:0008901">
    <property type="term" value="F:ferredoxin hydrogenase activity"/>
    <property type="evidence" value="ECO:0007669"/>
    <property type="project" value="InterPro"/>
</dbReference>
<comment type="cofactor">
    <cofactor evidence="1 6">
        <name>Ni(2+)</name>
        <dbReference type="ChEBI" id="CHEBI:49786"/>
    </cofactor>
</comment>
<evidence type="ECO:0000313" key="7">
    <source>
        <dbReference type="EMBL" id="TPG32691.1"/>
    </source>
</evidence>
<dbReference type="InterPro" id="IPR018194">
    <property type="entry name" value="Ni-dep_hyd_lsu_Ni_BS"/>
</dbReference>
<evidence type="ECO:0000256" key="2">
    <source>
        <dbReference type="ARBA" id="ARBA00009292"/>
    </source>
</evidence>
<evidence type="ECO:0000313" key="8">
    <source>
        <dbReference type="Proteomes" id="UP000320095"/>
    </source>
</evidence>
<feature type="binding site" evidence="6">
    <location>
        <position position="458"/>
    </location>
    <ligand>
        <name>Ni(2+)</name>
        <dbReference type="ChEBI" id="CHEBI:49786"/>
    </ligand>
</feature>
<feature type="binding site" evidence="6">
    <location>
        <position position="43"/>
    </location>
    <ligand>
        <name>Mg(2+)</name>
        <dbReference type="ChEBI" id="CHEBI:18420"/>
    </ligand>
</feature>
<reference evidence="7 8" key="1">
    <citation type="journal article" date="2019" name="Environ. Microbiol.">
        <title>Species interactions and distinct microbial communities in high Arctic permafrost affected cryosols are associated with the CH4 and CO2 gas fluxes.</title>
        <authorList>
            <person name="Altshuler I."/>
            <person name="Hamel J."/>
            <person name="Turney S."/>
            <person name="Magnuson E."/>
            <person name="Levesque R."/>
            <person name="Greer C."/>
            <person name="Whyte L.G."/>
        </authorList>
    </citation>
    <scope>NUCLEOTIDE SEQUENCE [LARGE SCALE GENOMIC DNA]</scope>
    <source>
        <strain evidence="7 8">S5.20</strain>
    </source>
</reference>
<dbReference type="PANTHER" id="PTHR43600:SF2">
    <property type="entry name" value="F420-NON-REDUCING HYDROGENASE VHU SUBUNIT A"/>
    <property type="match status" value="1"/>
</dbReference>
<keyword evidence="6" id="KW-0460">Magnesium</keyword>
<dbReference type="AlphaFoldDB" id="A0A502E8D1"/>
<dbReference type="Gene3D" id="1.10.645.10">
    <property type="entry name" value="Cytochrome-c3 Hydrogenase, chain B"/>
    <property type="match status" value="1"/>
</dbReference>
<feature type="binding site" evidence="6">
    <location>
        <position position="65"/>
    </location>
    <ligand>
        <name>Fe cation</name>
        <dbReference type="ChEBI" id="CHEBI:24875"/>
    </ligand>
</feature>
<dbReference type="InterPro" id="IPR029014">
    <property type="entry name" value="NiFe-Hase_large"/>
</dbReference>
<comment type="similarity">
    <text evidence="2">Belongs to the [NiFe]/[NiFeSe] hydrogenase large subunit family.</text>
</comment>
<evidence type="ECO:0000256" key="6">
    <source>
        <dbReference type="PIRSR" id="PIRSR601501-1"/>
    </source>
</evidence>
<dbReference type="InterPro" id="IPR001501">
    <property type="entry name" value="Ni-dep_hyd_lsu"/>
</dbReference>
<proteinExistence type="inferred from homology"/>
<sequence length="488" mass="53753">MSTRLVIDPITRIEGHGKVVVEIDDDHHVVDAKLHVVEFRGYEKFIQGHPFWEAPVLMQRICGICFVSHHLAGAKVVDDIVGVGEASGVYLTPTATKMRRLGHYAQMLQSHVTAYFYLVVPEMLFGMDAAPEQRNILGLIEADPNMVKRVVALRKWGQEVIAAVFGKRMHGISSVPGGVNKGLTAAEADRLVRGADGLLSVDQVIEYAQMGLELFGDFHDTHRSEVDGFANVPALNMCLVDQEGNVDYYDGTLRIVDDQKKVVRQFDYHDYLDHISEGVEKWSYMKFPFLTELGRDAGSVRVGPLARLNVTNTLSTPLAQEALEKFHAYTGGCANNMTLHTNWARTIEIIHAAEVVRDLLLDPDLQGDALVVTPPADAWTGDGVGVVEAPRGTLLHHYRADPEGEVTFANLIVATTQNNQVLNRTIRSVAEDYLGGKTEITEGMMNAIEVGIRAYDPCLSCATHALGQMSLFVSVVDAAGRVIDERIR</sequence>
<feature type="binding site" evidence="6">
    <location>
        <position position="411"/>
    </location>
    <ligand>
        <name>Mg(2+)</name>
        <dbReference type="ChEBI" id="CHEBI:18420"/>
    </ligand>
</feature>
<feature type="binding site" evidence="6">
    <location>
        <position position="464"/>
    </location>
    <ligand>
        <name>Mg(2+)</name>
        <dbReference type="ChEBI" id="CHEBI:18420"/>
    </ligand>
</feature>
<organism evidence="7 8">
    <name type="scientific">Mycolicibacterium hodleri</name>
    <dbReference type="NCBI Taxonomy" id="49897"/>
    <lineage>
        <taxon>Bacteria</taxon>
        <taxon>Bacillati</taxon>
        <taxon>Actinomycetota</taxon>
        <taxon>Actinomycetes</taxon>
        <taxon>Mycobacteriales</taxon>
        <taxon>Mycobacteriaceae</taxon>
        <taxon>Mycolicibacterium</taxon>
    </lineage>
</organism>
<evidence type="ECO:0000256" key="3">
    <source>
        <dbReference type="ARBA" id="ARBA00022596"/>
    </source>
</evidence>
<name>A0A502E8D1_9MYCO</name>
<feature type="binding site" evidence="6">
    <location>
        <position position="62"/>
    </location>
    <ligand>
        <name>Mg(2+)</name>
        <dbReference type="ChEBI" id="CHEBI:18420"/>
    </ligand>
</feature>
<accession>A0A502E8D1</accession>
<gene>
    <name evidence="7" type="ORF">EAH80_17930</name>
</gene>
<evidence type="ECO:0000256" key="4">
    <source>
        <dbReference type="ARBA" id="ARBA00022723"/>
    </source>
</evidence>